<gene>
    <name evidence="3" type="ORF">QYM36_013258</name>
</gene>
<dbReference type="PIRSF" id="PIRSF037943">
    <property type="entry name" value="Sperm-assoc_antigen_PAG7"/>
    <property type="match status" value="1"/>
</dbReference>
<dbReference type="GO" id="GO:0003676">
    <property type="term" value="F:nucleic acid binding"/>
    <property type="evidence" value="ECO:0007669"/>
    <property type="project" value="UniProtKB-UniRule"/>
</dbReference>
<dbReference type="InterPro" id="IPR001374">
    <property type="entry name" value="R3H_dom"/>
</dbReference>
<dbReference type="InterPro" id="IPR017330">
    <property type="entry name" value="SPAG7"/>
</dbReference>
<reference evidence="3" key="1">
    <citation type="submission" date="2023-07" db="EMBL/GenBank/DDBJ databases">
        <title>Chromosome-level genome assembly of Artemia franciscana.</title>
        <authorList>
            <person name="Jo E."/>
        </authorList>
    </citation>
    <scope>NUCLEOTIDE SEQUENCE</scope>
    <source>
        <tissue evidence="3">Whole body</tissue>
    </source>
</reference>
<sequence>MDLLGSILSSMDKPPSISSNEKQLMKKQQEEAQRKKEQERKELLKFRTQVEEKMKSLVHDESKKSEEFPPGDKVYRSIIHEAAEIAGLVAHSFGIEGETRHVVVYKKEHSPSLDELAALRRGEKWDPDKAKEEALKKEIAALNKDIIGRKKERCNQNDNKITSKYLEKYEHLIGRESAKEAARKTEVKQQYGFVPSENKKDVRSIEQTLNDIRARKKLKTSSGQADSL</sequence>
<dbReference type="PROSITE" id="PS51061">
    <property type="entry name" value="R3H"/>
    <property type="match status" value="1"/>
</dbReference>
<accession>A0AA88L150</accession>
<feature type="region of interest" description="Disordered" evidence="1">
    <location>
        <begin position="1"/>
        <end position="41"/>
    </location>
</feature>
<evidence type="ECO:0000313" key="4">
    <source>
        <dbReference type="Proteomes" id="UP001187531"/>
    </source>
</evidence>
<dbReference type="AlphaFoldDB" id="A0AA88L150"/>
<dbReference type="Proteomes" id="UP001187531">
    <property type="component" value="Unassembled WGS sequence"/>
</dbReference>
<dbReference type="PANTHER" id="PTHR13498:SF3">
    <property type="entry name" value="SPERM-ASSOCIATED ANTIGEN 7"/>
    <property type="match status" value="1"/>
</dbReference>
<keyword evidence="4" id="KW-1185">Reference proteome</keyword>
<dbReference type="InterPro" id="IPR036867">
    <property type="entry name" value="R3H_dom_sf"/>
</dbReference>
<feature type="domain" description="R3H" evidence="2">
    <location>
        <begin position="44"/>
        <end position="108"/>
    </location>
</feature>
<evidence type="ECO:0000313" key="3">
    <source>
        <dbReference type="EMBL" id="KAK2709529.1"/>
    </source>
</evidence>
<evidence type="ECO:0000256" key="1">
    <source>
        <dbReference type="SAM" id="MobiDB-lite"/>
    </source>
</evidence>
<evidence type="ECO:0000259" key="2">
    <source>
        <dbReference type="PROSITE" id="PS51061"/>
    </source>
</evidence>
<protein>
    <recommendedName>
        <fullName evidence="2">R3H domain-containing protein</fullName>
    </recommendedName>
</protein>
<organism evidence="3 4">
    <name type="scientific">Artemia franciscana</name>
    <name type="common">Brine shrimp</name>
    <name type="synonym">Artemia sanfranciscana</name>
    <dbReference type="NCBI Taxonomy" id="6661"/>
    <lineage>
        <taxon>Eukaryota</taxon>
        <taxon>Metazoa</taxon>
        <taxon>Ecdysozoa</taxon>
        <taxon>Arthropoda</taxon>
        <taxon>Crustacea</taxon>
        <taxon>Branchiopoda</taxon>
        <taxon>Anostraca</taxon>
        <taxon>Artemiidae</taxon>
        <taxon>Artemia</taxon>
    </lineage>
</organism>
<comment type="caution">
    <text evidence="3">The sequence shown here is derived from an EMBL/GenBank/DDBJ whole genome shotgun (WGS) entry which is preliminary data.</text>
</comment>
<name>A0AA88L150_ARTSF</name>
<dbReference type="EMBL" id="JAVRJZ010000017">
    <property type="protein sequence ID" value="KAK2709528.1"/>
    <property type="molecule type" value="Genomic_DNA"/>
</dbReference>
<proteinExistence type="predicted"/>
<dbReference type="EMBL" id="JAVRJZ010000017">
    <property type="protein sequence ID" value="KAK2709529.1"/>
    <property type="molecule type" value="Genomic_DNA"/>
</dbReference>
<dbReference type="PANTHER" id="PTHR13498">
    <property type="entry name" value="SPERM ASSOCIATED ANTIGEN 7"/>
    <property type="match status" value="1"/>
</dbReference>
<dbReference type="SUPFAM" id="SSF82708">
    <property type="entry name" value="R3H domain"/>
    <property type="match status" value="1"/>
</dbReference>
<feature type="compositionally biased region" description="Basic and acidic residues" evidence="1">
    <location>
        <begin position="23"/>
        <end position="41"/>
    </location>
</feature>
<dbReference type="SMART" id="SM00393">
    <property type="entry name" value="R3H"/>
    <property type="match status" value="1"/>
</dbReference>
<dbReference type="Gene3D" id="3.30.1370.50">
    <property type="entry name" value="R3H-like domain"/>
    <property type="match status" value="1"/>
</dbReference>
<dbReference type="Pfam" id="PF01424">
    <property type="entry name" value="R3H"/>
    <property type="match status" value="1"/>
</dbReference>